<dbReference type="InterPro" id="IPR001387">
    <property type="entry name" value="Cro/C1-type_HTH"/>
</dbReference>
<dbReference type="GO" id="GO:0003677">
    <property type="term" value="F:DNA binding"/>
    <property type="evidence" value="ECO:0007669"/>
    <property type="project" value="UniProtKB-KW"/>
</dbReference>
<evidence type="ECO:0000313" key="3">
    <source>
        <dbReference type="EMBL" id="HIY21018.1"/>
    </source>
</evidence>
<feature type="domain" description="HTH cro/C1-type" evidence="2">
    <location>
        <begin position="12"/>
        <end position="66"/>
    </location>
</feature>
<sequence length="78" mass="9047">MEKIMEPFGNRLKALRKAKGLKQTDMALLLECTDRHYQRMEYGLVNVPSLTLLKLADYFEVSTDFLLGRDIPSRTAQR</sequence>
<evidence type="ECO:0000256" key="1">
    <source>
        <dbReference type="ARBA" id="ARBA00023125"/>
    </source>
</evidence>
<dbReference type="PANTHER" id="PTHR46558:SF11">
    <property type="entry name" value="HTH-TYPE TRANSCRIPTIONAL REGULATOR XRE"/>
    <property type="match status" value="1"/>
</dbReference>
<dbReference type="Proteomes" id="UP000823868">
    <property type="component" value="Unassembled WGS sequence"/>
</dbReference>
<reference evidence="3" key="1">
    <citation type="journal article" date="2021" name="PeerJ">
        <title>Extensive microbial diversity within the chicken gut microbiome revealed by metagenomics and culture.</title>
        <authorList>
            <person name="Gilroy R."/>
            <person name="Ravi A."/>
            <person name="Getino M."/>
            <person name="Pursley I."/>
            <person name="Horton D.L."/>
            <person name="Alikhan N.F."/>
            <person name="Baker D."/>
            <person name="Gharbi K."/>
            <person name="Hall N."/>
            <person name="Watson M."/>
            <person name="Adriaenssens E.M."/>
            <person name="Foster-Nyarko E."/>
            <person name="Jarju S."/>
            <person name="Secka A."/>
            <person name="Antonio M."/>
            <person name="Oren A."/>
            <person name="Chaudhuri R.R."/>
            <person name="La Ragione R."/>
            <person name="Hildebrand F."/>
            <person name="Pallen M.J."/>
        </authorList>
    </citation>
    <scope>NUCLEOTIDE SEQUENCE</scope>
    <source>
        <strain evidence="3">ChiBcec16_6824</strain>
    </source>
</reference>
<dbReference type="SMART" id="SM00530">
    <property type="entry name" value="HTH_XRE"/>
    <property type="match status" value="1"/>
</dbReference>
<dbReference type="PANTHER" id="PTHR46558">
    <property type="entry name" value="TRACRIPTIONAL REGULATORY PROTEIN-RELATED-RELATED"/>
    <property type="match status" value="1"/>
</dbReference>
<dbReference type="SUPFAM" id="SSF47413">
    <property type="entry name" value="lambda repressor-like DNA-binding domains"/>
    <property type="match status" value="1"/>
</dbReference>
<reference evidence="3" key="2">
    <citation type="submission" date="2021-04" db="EMBL/GenBank/DDBJ databases">
        <authorList>
            <person name="Gilroy R."/>
        </authorList>
    </citation>
    <scope>NUCLEOTIDE SEQUENCE</scope>
    <source>
        <strain evidence="3">ChiBcec16_6824</strain>
    </source>
</reference>
<dbReference type="CDD" id="cd00093">
    <property type="entry name" value="HTH_XRE"/>
    <property type="match status" value="1"/>
</dbReference>
<dbReference type="PROSITE" id="PS50943">
    <property type="entry name" value="HTH_CROC1"/>
    <property type="match status" value="1"/>
</dbReference>
<keyword evidence="1" id="KW-0238">DNA-binding</keyword>
<proteinExistence type="predicted"/>
<dbReference type="Gene3D" id="1.10.260.40">
    <property type="entry name" value="lambda repressor-like DNA-binding domains"/>
    <property type="match status" value="1"/>
</dbReference>
<evidence type="ECO:0000259" key="2">
    <source>
        <dbReference type="PROSITE" id="PS50943"/>
    </source>
</evidence>
<gene>
    <name evidence="3" type="ORF">H9841_03835</name>
</gene>
<protein>
    <submittedName>
        <fullName evidence="3">Helix-turn-helix domain-containing protein</fullName>
    </submittedName>
</protein>
<dbReference type="AlphaFoldDB" id="A0A9D2BYQ2"/>
<dbReference type="EMBL" id="DXDX01000071">
    <property type="protein sequence ID" value="HIY21018.1"/>
    <property type="molecule type" value="Genomic_DNA"/>
</dbReference>
<organism evidence="3 4">
    <name type="scientific">Candidatus Flavonifractor merdigallinarum</name>
    <dbReference type="NCBI Taxonomy" id="2838589"/>
    <lineage>
        <taxon>Bacteria</taxon>
        <taxon>Bacillati</taxon>
        <taxon>Bacillota</taxon>
        <taxon>Clostridia</taxon>
        <taxon>Eubacteriales</taxon>
        <taxon>Oscillospiraceae</taxon>
        <taxon>Flavonifractor</taxon>
    </lineage>
</organism>
<dbReference type="Pfam" id="PF01381">
    <property type="entry name" value="HTH_3"/>
    <property type="match status" value="1"/>
</dbReference>
<evidence type="ECO:0000313" key="4">
    <source>
        <dbReference type="Proteomes" id="UP000823868"/>
    </source>
</evidence>
<accession>A0A9D2BYQ2</accession>
<dbReference type="InterPro" id="IPR010982">
    <property type="entry name" value="Lambda_DNA-bd_dom_sf"/>
</dbReference>
<comment type="caution">
    <text evidence="3">The sequence shown here is derived from an EMBL/GenBank/DDBJ whole genome shotgun (WGS) entry which is preliminary data.</text>
</comment>
<name>A0A9D2BYQ2_9FIRM</name>